<sequence length="91" mass="9348">MFRPACVTALCSVLILTACEDMTREETMVVGGLTGAALGVVTAKALDADDDWKIIGGLAGAAAGVLVARNAARDECAYSRGDGTYVIRPCP</sequence>
<protein>
    <recommendedName>
        <fullName evidence="3">17 kDa surface antigen</fullName>
    </recommendedName>
</protein>
<evidence type="ECO:0000313" key="1">
    <source>
        <dbReference type="EMBL" id="SHL75600.1"/>
    </source>
</evidence>
<proteinExistence type="predicted"/>
<dbReference type="RefSeq" id="WP_007815946.1">
    <property type="nucleotide sequence ID" value="NZ_FRCB01000002.1"/>
</dbReference>
<reference evidence="1 2" key="1">
    <citation type="submission" date="2016-11" db="EMBL/GenBank/DDBJ databases">
        <authorList>
            <person name="Varghese N."/>
            <person name="Submissions S."/>
        </authorList>
    </citation>
    <scope>NUCLEOTIDE SEQUENCE [LARGE SCALE GENOMIC DNA]</scope>
    <source>
        <strain evidence="1 2">DSM 28249</strain>
    </source>
</reference>
<organism evidence="1 2">
    <name type="scientific">Roseovarius litoreus</name>
    <dbReference type="NCBI Taxonomy" id="1155722"/>
    <lineage>
        <taxon>Bacteria</taxon>
        <taxon>Pseudomonadati</taxon>
        <taxon>Pseudomonadota</taxon>
        <taxon>Alphaproteobacteria</taxon>
        <taxon>Rhodobacterales</taxon>
        <taxon>Roseobacteraceae</taxon>
        <taxon>Roseovarius</taxon>
    </lineage>
</organism>
<evidence type="ECO:0000313" key="2">
    <source>
        <dbReference type="Proteomes" id="UP000322545"/>
    </source>
</evidence>
<dbReference type="Proteomes" id="UP000322545">
    <property type="component" value="Unassembled WGS sequence"/>
</dbReference>
<accession>A0A1M7D823</accession>
<dbReference type="PROSITE" id="PS51257">
    <property type="entry name" value="PROKAR_LIPOPROTEIN"/>
    <property type="match status" value="1"/>
</dbReference>
<evidence type="ECO:0008006" key="3">
    <source>
        <dbReference type="Google" id="ProtNLM"/>
    </source>
</evidence>
<dbReference type="AlphaFoldDB" id="A0A1M7D823"/>
<dbReference type="EMBL" id="FRCB01000002">
    <property type="protein sequence ID" value="SHL75600.1"/>
    <property type="molecule type" value="Genomic_DNA"/>
</dbReference>
<name>A0A1M7D823_9RHOB</name>
<keyword evidence="2" id="KW-1185">Reference proteome</keyword>
<gene>
    <name evidence="1" type="ORF">SAMN05443432_102465</name>
</gene>